<dbReference type="Proteomes" id="UP000287166">
    <property type="component" value="Unassembled WGS sequence"/>
</dbReference>
<comment type="caution">
    <text evidence="1">The sequence shown here is derived from an EMBL/GenBank/DDBJ whole genome shotgun (WGS) entry which is preliminary data.</text>
</comment>
<protein>
    <submittedName>
        <fullName evidence="1">Uncharacterized protein</fullName>
    </submittedName>
</protein>
<evidence type="ECO:0000313" key="1">
    <source>
        <dbReference type="EMBL" id="GBE88952.1"/>
    </source>
</evidence>
<dbReference type="GeneID" id="38785869"/>
<evidence type="ECO:0000313" key="2">
    <source>
        <dbReference type="Proteomes" id="UP000287166"/>
    </source>
</evidence>
<reference evidence="1 2" key="1">
    <citation type="journal article" date="2018" name="Sci. Rep.">
        <title>Genome sequence of the cauliflower mushroom Sparassis crispa (Hanabiratake) and its association with beneficial usage.</title>
        <authorList>
            <person name="Kiyama R."/>
            <person name="Furutani Y."/>
            <person name="Kawaguchi K."/>
            <person name="Nakanishi T."/>
        </authorList>
    </citation>
    <scope>NUCLEOTIDE SEQUENCE [LARGE SCALE GENOMIC DNA]</scope>
</reference>
<dbReference type="EMBL" id="BFAD01000014">
    <property type="protein sequence ID" value="GBE88952.1"/>
    <property type="molecule type" value="Genomic_DNA"/>
</dbReference>
<dbReference type="RefSeq" id="XP_027619865.1">
    <property type="nucleotide sequence ID" value="XM_027764064.1"/>
</dbReference>
<proteinExistence type="predicted"/>
<accession>A0A401H3G9</accession>
<keyword evidence="2" id="KW-1185">Reference proteome</keyword>
<gene>
    <name evidence="1" type="ORF">SCP_1403600</name>
</gene>
<organism evidence="1 2">
    <name type="scientific">Sparassis crispa</name>
    <dbReference type="NCBI Taxonomy" id="139825"/>
    <lineage>
        <taxon>Eukaryota</taxon>
        <taxon>Fungi</taxon>
        <taxon>Dikarya</taxon>
        <taxon>Basidiomycota</taxon>
        <taxon>Agaricomycotina</taxon>
        <taxon>Agaricomycetes</taxon>
        <taxon>Polyporales</taxon>
        <taxon>Sparassidaceae</taxon>
        <taxon>Sparassis</taxon>
    </lineage>
</organism>
<sequence length="92" mass="9277">MHGDLPGTPLSTSVRSPILLSIAQAVMDGDPSAHTPPDAFALDLALGASARDTSPSWTSQSRSRSFDTAILVSSSKSNGIPVPAAGEDVCGG</sequence>
<name>A0A401H3G9_9APHY</name>
<dbReference type="AlphaFoldDB" id="A0A401H3G9"/>
<dbReference type="InParanoid" id="A0A401H3G9"/>